<proteinExistence type="predicted"/>
<comment type="caution">
    <text evidence="1">The sequence shown here is derived from an EMBL/GenBank/DDBJ whole genome shotgun (WGS) entry which is preliminary data.</text>
</comment>
<protein>
    <submittedName>
        <fullName evidence="1">Uncharacterized protein</fullName>
    </submittedName>
</protein>
<reference evidence="1" key="1">
    <citation type="journal article" date="2015" name="Nature">
        <title>Complex archaea that bridge the gap between prokaryotes and eukaryotes.</title>
        <authorList>
            <person name="Spang A."/>
            <person name="Saw J.H."/>
            <person name="Jorgensen S.L."/>
            <person name="Zaremba-Niedzwiedzka K."/>
            <person name="Martijn J."/>
            <person name="Lind A.E."/>
            <person name="van Eijk R."/>
            <person name="Schleper C."/>
            <person name="Guy L."/>
            <person name="Ettema T.J."/>
        </authorList>
    </citation>
    <scope>NUCLEOTIDE SEQUENCE</scope>
</reference>
<sequence>MSGISKLHVSPLDSVRSSTEATDKLGTIRVELNKIYKYVKLKAVPTAEVDASALDGVCYTDYSANEVGTDFADIEATNLGAGILVAAIDMSADVGKYVWIQIKGPALLNTAVAGTPVAGTDFQCHASTDLTFTKSVTLVQRMGTYISGTGNEVALDCPF</sequence>
<dbReference type="EMBL" id="LAZR01039566">
    <property type="protein sequence ID" value="KKL16682.1"/>
    <property type="molecule type" value="Genomic_DNA"/>
</dbReference>
<dbReference type="AlphaFoldDB" id="A0A0F9BS25"/>
<name>A0A0F9BS25_9ZZZZ</name>
<accession>A0A0F9BS25</accession>
<evidence type="ECO:0000313" key="1">
    <source>
        <dbReference type="EMBL" id="KKL16682.1"/>
    </source>
</evidence>
<organism evidence="1">
    <name type="scientific">marine sediment metagenome</name>
    <dbReference type="NCBI Taxonomy" id="412755"/>
    <lineage>
        <taxon>unclassified sequences</taxon>
        <taxon>metagenomes</taxon>
        <taxon>ecological metagenomes</taxon>
    </lineage>
</organism>
<gene>
    <name evidence="1" type="ORF">LCGC14_2493120</name>
</gene>